<dbReference type="EMBL" id="CARXXK010000001">
    <property type="protein sequence ID" value="CAI6345559.1"/>
    <property type="molecule type" value="Genomic_DNA"/>
</dbReference>
<dbReference type="AlphaFoldDB" id="A0AAV0VPK0"/>
<evidence type="ECO:0000313" key="2">
    <source>
        <dbReference type="Proteomes" id="UP001160148"/>
    </source>
</evidence>
<keyword evidence="2" id="KW-1185">Reference proteome</keyword>
<evidence type="ECO:0000313" key="1">
    <source>
        <dbReference type="EMBL" id="CAI6345559.1"/>
    </source>
</evidence>
<name>A0AAV0VPK0_9HEMI</name>
<accession>A0AAV0VPK0</accession>
<proteinExistence type="predicted"/>
<comment type="caution">
    <text evidence="1">The sequence shown here is derived from an EMBL/GenBank/DDBJ whole genome shotgun (WGS) entry which is preliminary data.</text>
</comment>
<reference evidence="1 2" key="1">
    <citation type="submission" date="2023-01" db="EMBL/GenBank/DDBJ databases">
        <authorList>
            <person name="Whitehead M."/>
        </authorList>
    </citation>
    <scope>NUCLEOTIDE SEQUENCE [LARGE SCALE GENOMIC DNA]</scope>
</reference>
<dbReference type="Proteomes" id="UP001160148">
    <property type="component" value="Unassembled WGS sequence"/>
</dbReference>
<protein>
    <submittedName>
        <fullName evidence="1">Uncharacterized protein</fullName>
    </submittedName>
</protein>
<gene>
    <name evidence="1" type="ORF">MEUPH1_LOCUS2559</name>
</gene>
<organism evidence="1 2">
    <name type="scientific">Macrosiphum euphorbiae</name>
    <name type="common">potato aphid</name>
    <dbReference type="NCBI Taxonomy" id="13131"/>
    <lineage>
        <taxon>Eukaryota</taxon>
        <taxon>Metazoa</taxon>
        <taxon>Ecdysozoa</taxon>
        <taxon>Arthropoda</taxon>
        <taxon>Hexapoda</taxon>
        <taxon>Insecta</taxon>
        <taxon>Pterygota</taxon>
        <taxon>Neoptera</taxon>
        <taxon>Paraneoptera</taxon>
        <taxon>Hemiptera</taxon>
        <taxon>Sternorrhyncha</taxon>
        <taxon>Aphidomorpha</taxon>
        <taxon>Aphidoidea</taxon>
        <taxon>Aphididae</taxon>
        <taxon>Macrosiphini</taxon>
        <taxon>Macrosiphum</taxon>
    </lineage>
</organism>
<sequence>MATDSYSFPVMIDGVSSDDEVTTAAPGVDRLTQCIRKIPSGNTYFHGARSFVAERECRDRLYEYPCITRILLSSGLLSLGPMLFDVW</sequence>